<dbReference type="Proteomes" id="UP000886523">
    <property type="component" value="Unassembled WGS sequence"/>
</dbReference>
<comment type="caution">
    <text evidence="1">The sequence shown here is derived from an EMBL/GenBank/DDBJ whole genome shotgun (WGS) entry which is preliminary data.</text>
</comment>
<reference evidence="1" key="1">
    <citation type="journal article" date="2020" name="Nat. Commun.">
        <title>Large-scale genome sequencing of mycorrhizal fungi provides insights into the early evolution of symbiotic traits.</title>
        <authorList>
            <person name="Miyauchi S."/>
            <person name="Kiss E."/>
            <person name="Kuo A."/>
            <person name="Drula E."/>
            <person name="Kohler A."/>
            <person name="Sanchez-Garcia M."/>
            <person name="Morin E."/>
            <person name="Andreopoulos B."/>
            <person name="Barry K.W."/>
            <person name="Bonito G."/>
            <person name="Buee M."/>
            <person name="Carver A."/>
            <person name="Chen C."/>
            <person name="Cichocki N."/>
            <person name="Clum A."/>
            <person name="Culley D."/>
            <person name="Crous P.W."/>
            <person name="Fauchery L."/>
            <person name="Girlanda M."/>
            <person name="Hayes R.D."/>
            <person name="Keri Z."/>
            <person name="LaButti K."/>
            <person name="Lipzen A."/>
            <person name="Lombard V."/>
            <person name="Magnuson J."/>
            <person name="Maillard F."/>
            <person name="Murat C."/>
            <person name="Nolan M."/>
            <person name="Ohm R.A."/>
            <person name="Pangilinan J."/>
            <person name="Pereira M.F."/>
            <person name="Perotto S."/>
            <person name="Peter M."/>
            <person name="Pfister S."/>
            <person name="Riley R."/>
            <person name="Sitrit Y."/>
            <person name="Stielow J.B."/>
            <person name="Szollosi G."/>
            <person name="Zifcakova L."/>
            <person name="Stursova M."/>
            <person name="Spatafora J.W."/>
            <person name="Tedersoo L."/>
            <person name="Vaario L.M."/>
            <person name="Yamada A."/>
            <person name="Yan M."/>
            <person name="Wang P."/>
            <person name="Xu J."/>
            <person name="Bruns T."/>
            <person name="Baldrian P."/>
            <person name="Vilgalys R."/>
            <person name="Dunand C."/>
            <person name="Henrissat B."/>
            <person name="Grigoriev I.V."/>
            <person name="Hibbett D."/>
            <person name="Nagy L.G."/>
            <person name="Martin F.M."/>
        </authorList>
    </citation>
    <scope>NUCLEOTIDE SEQUENCE</scope>
    <source>
        <strain evidence="1">UP504</strain>
    </source>
</reference>
<evidence type="ECO:0000313" key="1">
    <source>
        <dbReference type="EMBL" id="KAF9508496.1"/>
    </source>
</evidence>
<organism evidence="1 2">
    <name type="scientific">Hydnum rufescens UP504</name>
    <dbReference type="NCBI Taxonomy" id="1448309"/>
    <lineage>
        <taxon>Eukaryota</taxon>
        <taxon>Fungi</taxon>
        <taxon>Dikarya</taxon>
        <taxon>Basidiomycota</taxon>
        <taxon>Agaricomycotina</taxon>
        <taxon>Agaricomycetes</taxon>
        <taxon>Cantharellales</taxon>
        <taxon>Hydnaceae</taxon>
        <taxon>Hydnum</taxon>
    </lineage>
</organism>
<gene>
    <name evidence="1" type="ORF">BS47DRAFT_217240</name>
</gene>
<name>A0A9P6AMM6_9AGAM</name>
<sequence>MRPAVDFGAVLSGVTCGLSQVARHLDTSLIYDAQGYVVAWGRGSQVVELQSLWIRCEMSELLSDPNDASNLIPHFNINVTRAADKEYLVRERTGRCYNQLPARPLVGMILSNDVFLNGQLVVPVEELRERVFDPSSMISPCWKPD</sequence>
<evidence type="ECO:0000313" key="2">
    <source>
        <dbReference type="Proteomes" id="UP000886523"/>
    </source>
</evidence>
<accession>A0A9P6AMM6</accession>
<dbReference type="AlphaFoldDB" id="A0A9P6AMM6"/>
<proteinExistence type="predicted"/>
<protein>
    <submittedName>
        <fullName evidence="1">Uncharacterized protein</fullName>
    </submittedName>
</protein>
<dbReference type="EMBL" id="MU129057">
    <property type="protein sequence ID" value="KAF9508496.1"/>
    <property type="molecule type" value="Genomic_DNA"/>
</dbReference>
<keyword evidence="2" id="KW-1185">Reference proteome</keyword>